<proteinExistence type="predicted"/>
<name>A0AAE1Y0G1_9LAMI</name>
<evidence type="ECO:0000256" key="1">
    <source>
        <dbReference type="SAM" id="MobiDB-lite"/>
    </source>
</evidence>
<evidence type="ECO:0000313" key="3">
    <source>
        <dbReference type="Proteomes" id="UP001293254"/>
    </source>
</evidence>
<reference evidence="2" key="1">
    <citation type="submission" date="2020-06" db="EMBL/GenBank/DDBJ databases">
        <authorList>
            <person name="Li T."/>
            <person name="Hu X."/>
            <person name="Zhang T."/>
            <person name="Song X."/>
            <person name="Zhang H."/>
            <person name="Dai N."/>
            <person name="Sheng W."/>
            <person name="Hou X."/>
            <person name="Wei L."/>
        </authorList>
    </citation>
    <scope>NUCLEOTIDE SEQUENCE</scope>
    <source>
        <strain evidence="2">3651</strain>
        <tissue evidence="2">Leaf</tissue>
    </source>
</reference>
<sequence>MKELLQIRSYRIRCYNLFSACHVYALLPYLTLESLLSSPYQSSGFHSALLLISRVASAPDSSESSPRGRESSSDYLGGVNSTIQSSKSKDVSKFSETRGKALN</sequence>
<accession>A0AAE1Y0G1</accession>
<feature type="compositionally biased region" description="Basic and acidic residues" evidence="1">
    <location>
        <begin position="87"/>
        <end position="103"/>
    </location>
</feature>
<reference evidence="2" key="2">
    <citation type="journal article" date="2024" name="Plant">
        <title>Genomic evolution and insights into agronomic trait innovations of Sesamum species.</title>
        <authorList>
            <person name="Miao H."/>
            <person name="Wang L."/>
            <person name="Qu L."/>
            <person name="Liu H."/>
            <person name="Sun Y."/>
            <person name="Le M."/>
            <person name="Wang Q."/>
            <person name="Wei S."/>
            <person name="Zheng Y."/>
            <person name="Lin W."/>
            <person name="Duan Y."/>
            <person name="Cao H."/>
            <person name="Xiong S."/>
            <person name="Wang X."/>
            <person name="Wei L."/>
            <person name="Li C."/>
            <person name="Ma Q."/>
            <person name="Ju M."/>
            <person name="Zhao R."/>
            <person name="Li G."/>
            <person name="Mu C."/>
            <person name="Tian Q."/>
            <person name="Mei H."/>
            <person name="Zhang T."/>
            <person name="Gao T."/>
            <person name="Zhang H."/>
        </authorList>
    </citation>
    <scope>NUCLEOTIDE SEQUENCE</scope>
    <source>
        <strain evidence="2">3651</strain>
    </source>
</reference>
<feature type="region of interest" description="Disordered" evidence="1">
    <location>
        <begin position="58"/>
        <end position="103"/>
    </location>
</feature>
<dbReference type="EMBL" id="JACGWO010000008">
    <property type="protein sequence ID" value="KAK4421435.1"/>
    <property type="molecule type" value="Genomic_DNA"/>
</dbReference>
<evidence type="ECO:0000313" key="2">
    <source>
        <dbReference type="EMBL" id="KAK4421435.1"/>
    </source>
</evidence>
<dbReference type="Proteomes" id="UP001293254">
    <property type="component" value="Unassembled WGS sequence"/>
</dbReference>
<organism evidence="2 3">
    <name type="scientific">Sesamum alatum</name>
    <dbReference type="NCBI Taxonomy" id="300844"/>
    <lineage>
        <taxon>Eukaryota</taxon>
        <taxon>Viridiplantae</taxon>
        <taxon>Streptophyta</taxon>
        <taxon>Embryophyta</taxon>
        <taxon>Tracheophyta</taxon>
        <taxon>Spermatophyta</taxon>
        <taxon>Magnoliopsida</taxon>
        <taxon>eudicotyledons</taxon>
        <taxon>Gunneridae</taxon>
        <taxon>Pentapetalae</taxon>
        <taxon>asterids</taxon>
        <taxon>lamiids</taxon>
        <taxon>Lamiales</taxon>
        <taxon>Pedaliaceae</taxon>
        <taxon>Sesamum</taxon>
    </lineage>
</organism>
<protein>
    <submittedName>
        <fullName evidence="2">Uncharacterized protein</fullName>
    </submittedName>
</protein>
<dbReference type="AlphaFoldDB" id="A0AAE1Y0G1"/>
<comment type="caution">
    <text evidence="2">The sequence shown here is derived from an EMBL/GenBank/DDBJ whole genome shotgun (WGS) entry which is preliminary data.</text>
</comment>
<gene>
    <name evidence="2" type="ORF">Salat_2094100</name>
</gene>
<keyword evidence="3" id="KW-1185">Reference proteome</keyword>